<dbReference type="Pfam" id="PF19030">
    <property type="entry name" value="TSP1_ADAMTS"/>
    <property type="match status" value="1"/>
</dbReference>
<evidence type="ECO:0000313" key="1">
    <source>
        <dbReference type="Proteomes" id="UP000079169"/>
    </source>
</evidence>
<dbReference type="InterPro" id="IPR051418">
    <property type="entry name" value="Spondin/Thrombospondin_T1"/>
</dbReference>
<name>A0A3Q0JLZ7_DIACI</name>
<gene>
    <name evidence="2" type="primary">LOC113472346</name>
</gene>
<reference evidence="2" key="1">
    <citation type="submission" date="2025-08" db="UniProtKB">
        <authorList>
            <consortium name="RefSeq"/>
        </authorList>
    </citation>
    <scope>IDENTIFICATION</scope>
</reference>
<dbReference type="PaxDb" id="121845-A0A3Q0JLZ7"/>
<keyword evidence="1" id="KW-1185">Reference proteome</keyword>
<dbReference type="PANTHER" id="PTHR11311:SF30">
    <property type="entry name" value="SPONDIN-LIKE TSP1 DOMAIN-CONTAINING PROTEIN"/>
    <property type="match status" value="1"/>
</dbReference>
<dbReference type="InterPro" id="IPR000884">
    <property type="entry name" value="TSP1_rpt"/>
</dbReference>
<dbReference type="GeneID" id="113472346"/>
<dbReference type="AlphaFoldDB" id="A0A3Q0JLZ7"/>
<dbReference type="KEGG" id="dci:113472346"/>
<evidence type="ECO:0000313" key="2">
    <source>
        <dbReference type="RefSeq" id="XP_026687860.1"/>
    </source>
</evidence>
<dbReference type="InterPro" id="IPR036383">
    <property type="entry name" value="TSP1_rpt_sf"/>
</dbReference>
<dbReference type="GO" id="GO:0005886">
    <property type="term" value="C:plasma membrane"/>
    <property type="evidence" value="ECO:0007669"/>
    <property type="project" value="TreeGrafter"/>
</dbReference>
<dbReference type="RefSeq" id="XP_026687860.1">
    <property type="nucleotide sequence ID" value="XM_026832059.1"/>
</dbReference>
<protein>
    <submittedName>
        <fullName evidence="2">Thrombospondin type-1 domain-containing protein 7A-like</fullName>
    </submittedName>
</protein>
<proteinExistence type="predicted"/>
<feature type="non-terminal residue" evidence="2">
    <location>
        <position position="103"/>
    </location>
</feature>
<sequence length="103" mass="11864">MVKQWKPCPAVPCYEWQTTTWSSCQLHGATCGFGLTYRNVTCVRGDNKKPVEHLCARESRLSFCKDQPVPYAASKWCYIDCPVDCELSKWDDWNESECTCNQT</sequence>
<dbReference type="SUPFAM" id="SSF82895">
    <property type="entry name" value="TSP-1 type 1 repeat"/>
    <property type="match status" value="1"/>
</dbReference>
<dbReference type="PROSITE" id="PS50092">
    <property type="entry name" value="TSP1"/>
    <property type="match status" value="1"/>
</dbReference>
<dbReference type="PANTHER" id="PTHR11311">
    <property type="entry name" value="SPONDIN"/>
    <property type="match status" value="1"/>
</dbReference>
<organism evidence="1 2">
    <name type="scientific">Diaphorina citri</name>
    <name type="common">Asian citrus psyllid</name>
    <dbReference type="NCBI Taxonomy" id="121845"/>
    <lineage>
        <taxon>Eukaryota</taxon>
        <taxon>Metazoa</taxon>
        <taxon>Ecdysozoa</taxon>
        <taxon>Arthropoda</taxon>
        <taxon>Hexapoda</taxon>
        <taxon>Insecta</taxon>
        <taxon>Pterygota</taxon>
        <taxon>Neoptera</taxon>
        <taxon>Paraneoptera</taxon>
        <taxon>Hemiptera</taxon>
        <taxon>Sternorrhyncha</taxon>
        <taxon>Psylloidea</taxon>
        <taxon>Psyllidae</taxon>
        <taxon>Diaphorininae</taxon>
        <taxon>Diaphorina</taxon>
    </lineage>
</organism>
<dbReference type="GO" id="GO:0030036">
    <property type="term" value="P:actin cytoskeleton organization"/>
    <property type="evidence" value="ECO:0007669"/>
    <property type="project" value="TreeGrafter"/>
</dbReference>
<dbReference type="Proteomes" id="UP000079169">
    <property type="component" value="Unplaced"/>
</dbReference>
<accession>A0A3Q0JLZ7</accession>